<evidence type="ECO:0000313" key="7">
    <source>
        <dbReference type="EMBL" id="GAM79588.1"/>
    </source>
</evidence>
<dbReference type="PIRSF" id="PIRSF005426">
    <property type="entry name" value="Frp"/>
    <property type="match status" value="1"/>
</dbReference>
<evidence type="ECO:0000313" key="8">
    <source>
        <dbReference type="Proteomes" id="UP000031847"/>
    </source>
</evidence>
<evidence type="ECO:0000256" key="3">
    <source>
        <dbReference type="ARBA" id="ARBA00022643"/>
    </source>
</evidence>
<evidence type="ECO:0000256" key="5">
    <source>
        <dbReference type="PIRNR" id="PIRNR005426"/>
    </source>
</evidence>
<keyword evidence="3 5" id="KW-0288">FMN</keyword>
<accession>A0A0B8QXC6</accession>
<dbReference type="GO" id="GO:0016491">
    <property type="term" value="F:oxidoreductase activity"/>
    <property type="evidence" value="ECO:0007669"/>
    <property type="project" value="UniProtKB-UniRule"/>
</dbReference>
<dbReference type="EMBL" id="BBSI01000017">
    <property type="protein sequence ID" value="GAM79588.1"/>
    <property type="molecule type" value="Genomic_DNA"/>
</dbReference>
<reference evidence="7 8" key="1">
    <citation type="submission" date="2015-01" db="EMBL/GenBank/DDBJ databases">
        <title>Lactococcus lactis subsp.lactis JCM 5805 whole genome shotgun sequence.</title>
        <authorList>
            <person name="Fujii T."/>
            <person name="Tomita Y."/>
            <person name="Ikushima S."/>
            <person name="Fujiwara D."/>
        </authorList>
    </citation>
    <scope>NUCLEOTIDE SEQUENCE [LARGE SCALE GENOMIC DNA]</scope>
    <source>
        <strain evidence="7 8">JCM 5805</strain>
    </source>
</reference>
<evidence type="ECO:0000256" key="4">
    <source>
        <dbReference type="ARBA" id="ARBA00023002"/>
    </source>
</evidence>
<comment type="similarity">
    <text evidence="1 5">Belongs to the flavin oxidoreductase frp family.</text>
</comment>
<dbReference type="Proteomes" id="UP000031847">
    <property type="component" value="Unassembled WGS sequence"/>
</dbReference>
<dbReference type="Pfam" id="PF00881">
    <property type="entry name" value="Nitroreductase"/>
    <property type="match status" value="1"/>
</dbReference>
<dbReference type="CDD" id="cd02146">
    <property type="entry name" value="NfsA-like"/>
    <property type="match status" value="1"/>
</dbReference>
<protein>
    <submittedName>
        <fullName evidence="7">Nitroreductase</fullName>
    </submittedName>
</protein>
<keyword evidence="4 5" id="KW-0560">Oxidoreductase</keyword>
<dbReference type="Gene3D" id="3.40.109.10">
    <property type="entry name" value="NADH Oxidase"/>
    <property type="match status" value="1"/>
</dbReference>
<dbReference type="InterPro" id="IPR016446">
    <property type="entry name" value="Flavin_OxRdtase_Frp"/>
</dbReference>
<dbReference type="InterPro" id="IPR000415">
    <property type="entry name" value="Nitroreductase-like"/>
</dbReference>
<keyword evidence="2 5" id="KW-0285">Flavoprotein</keyword>
<dbReference type="AlphaFoldDB" id="A0A0B8QXC6"/>
<comment type="caution">
    <text evidence="7">The sequence shown here is derived from an EMBL/GenBank/DDBJ whole genome shotgun (WGS) entry which is preliminary data.</text>
</comment>
<dbReference type="PANTHER" id="PTHR43425">
    <property type="entry name" value="OXYGEN-INSENSITIVE NADPH NITROREDUCTASE"/>
    <property type="match status" value="1"/>
</dbReference>
<dbReference type="PANTHER" id="PTHR43425:SF3">
    <property type="entry name" value="NADPH-DEPENDENT OXIDOREDUCTASE"/>
    <property type="match status" value="1"/>
</dbReference>
<dbReference type="NCBIfam" id="NF008033">
    <property type="entry name" value="PRK10765.1"/>
    <property type="match status" value="1"/>
</dbReference>
<organism evidence="7 8">
    <name type="scientific">Lactococcus lactis subsp. lactis</name>
    <name type="common">Streptococcus lactis</name>
    <dbReference type="NCBI Taxonomy" id="1360"/>
    <lineage>
        <taxon>Bacteria</taxon>
        <taxon>Bacillati</taxon>
        <taxon>Bacillota</taxon>
        <taxon>Bacilli</taxon>
        <taxon>Lactobacillales</taxon>
        <taxon>Streptococcaceae</taxon>
        <taxon>Lactococcus</taxon>
    </lineage>
</organism>
<evidence type="ECO:0000259" key="6">
    <source>
        <dbReference type="Pfam" id="PF00881"/>
    </source>
</evidence>
<evidence type="ECO:0000256" key="2">
    <source>
        <dbReference type="ARBA" id="ARBA00022630"/>
    </source>
</evidence>
<gene>
    <name evidence="7" type="ORF">JCM5805K_0696</name>
</gene>
<proteinExistence type="inferred from homology"/>
<keyword evidence="5" id="KW-0521">NADP</keyword>
<evidence type="ECO:0000256" key="1">
    <source>
        <dbReference type="ARBA" id="ARBA00008366"/>
    </source>
</evidence>
<dbReference type="SUPFAM" id="SSF55469">
    <property type="entry name" value="FMN-dependent nitroreductase-like"/>
    <property type="match status" value="1"/>
</dbReference>
<dbReference type="InterPro" id="IPR029479">
    <property type="entry name" value="Nitroreductase"/>
</dbReference>
<name>A0A0B8QXC6_LACLL</name>
<sequence length="252" mass="28369">MMNDETIMNPTIEKMLLHASVRDFKEKPLSADVKELLLKAAQSGASSNFLQAYSIIEIADNELRRELARISGSDDYVNQTGVFYIFVADWYRQAQILQTENKDVKALQNMEALTVAIVDTTIAAQNMAIAAESMGLGICYIGGIRNDIAKVAELLNLPELTVPLFGLTIGMPKTRNEVKPRLPRANILSVNAYNRVTVSDLQAYNEQTSDYYANRSHHQKSTDWTQEMSNFLTKPRREDVAKFLKKQGFTLN</sequence>
<feature type="domain" description="Nitroreductase" evidence="6">
    <location>
        <begin position="20"/>
        <end position="170"/>
    </location>
</feature>